<name>A0A1I5C465_9FIRM</name>
<keyword evidence="2" id="KW-1185">Reference proteome</keyword>
<protein>
    <submittedName>
        <fullName evidence="1">Glycine radical enzyme, YjjI family</fullName>
    </submittedName>
</protein>
<dbReference type="STRING" id="1527.SAMN04489757_102111"/>
<organism evidence="1 2">
    <name type="scientific">Anaerocolumna aminovalerica</name>
    <dbReference type="NCBI Taxonomy" id="1527"/>
    <lineage>
        <taxon>Bacteria</taxon>
        <taxon>Bacillati</taxon>
        <taxon>Bacillota</taxon>
        <taxon>Clostridia</taxon>
        <taxon>Lachnospirales</taxon>
        <taxon>Lachnospiraceae</taxon>
        <taxon>Anaerocolumna</taxon>
    </lineage>
</organism>
<proteinExistence type="predicted"/>
<dbReference type="SUPFAM" id="SSF51998">
    <property type="entry name" value="PFL-like glycyl radical enzymes"/>
    <property type="match status" value="1"/>
</dbReference>
<accession>A0A1I5C465</accession>
<dbReference type="NCBIfam" id="TIGR04040">
    <property type="entry name" value="glycyl_YjjI"/>
    <property type="match status" value="1"/>
</dbReference>
<evidence type="ECO:0000313" key="2">
    <source>
        <dbReference type="Proteomes" id="UP000198806"/>
    </source>
</evidence>
<sequence>MENVTTTQETYEILTSRRLTYQQKIIQLAKQAENSLDVLNIPEKFSKYFETRALCDMNEGNAPYRPRYVMVDYQRFLMQGSEFLKIAPPNTLDEAIFALLTLYYHVPSITTMPVYLGNLDVLLDPFIVGLSDEAVKTKFKLFLNYIDRTIADGYCHANLGPEDLRATRLLLECEQELQNAVPNFTMKYEVGVTPDDLMEKAILCALTCANPAIANHKAHKDTYWDYGVSSCYNVLPLRGGSYILSRVVIPRLAKMAESTEQFLNEILPEALQGLGEYMDERIRFLVEESGFFQSSFLVKEGLIERENFTGMFGIAGLCDGVNYLLRDSGKRYGNDPEADDLAEQILKIISDFVATYPAKYCEVSGGHYYLHAQAGLSTDIGVTSGIRIVVGDEPESIYDHLRHSARLHKYFPTGCSDIFPFEGTAKNNPAAVLDIIKGAFSIGDKYIAIYQSDGDLVRITGYLAKRSDIEKYDNGEVVLQDTVQNGSTNYKLNRLDERKVRSHA</sequence>
<reference evidence="1 2" key="1">
    <citation type="submission" date="2016-10" db="EMBL/GenBank/DDBJ databases">
        <authorList>
            <person name="de Groot N.N."/>
        </authorList>
    </citation>
    <scope>NUCLEOTIDE SEQUENCE [LARGE SCALE GENOMIC DNA]</scope>
    <source>
        <strain evidence="1 2">DSM 1283</strain>
    </source>
</reference>
<dbReference type="InterPro" id="IPR016905">
    <property type="entry name" value="Glycyl_radical_YjjI-like"/>
</dbReference>
<dbReference type="Pfam" id="PF11230">
    <property type="entry name" value="YjjI-like"/>
    <property type="match status" value="1"/>
</dbReference>
<dbReference type="EMBL" id="FOWD01000002">
    <property type="protein sequence ID" value="SFN81592.1"/>
    <property type="molecule type" value="Genomic_DNA"/>
</dbReference>
<evidence type="ECO:0000313" key="1">
    <source>
        <dbReference type="EMBL" id="SFN81592.1"/>
    </source>
</evidence>
<dbReference type="RefSeq" id="WP_091683974.1">
    <property type="nucleotide sequence ID" value="NZ_BAABFM010000017.1"/>
</dbReference>
<dbReference type="AlphaFoldDB" id="A0A1I5C465"/>
<gene>
    <name evidence="1" type="ORF">SAMN04489757_102111</name>
</gene>
<dbReference type="Gene3D" id="3.20.70.20">
    <property type="match status" value="1"/>
</dbReference>
<dbReference type="OrthoDB" id="6189458at2"/>
<dbReference type="Proteomes" id="UP000198806">
    <property type="component" value="Unassembled WGS sequence"/>
</dbReference>